<dbReference type="SMART" id="SM00028">
    <property type="entry name" value="TPR"/>
    <property type="match status" value="4"/>
</dbReference>
<dbReference type="EMBL" id="JBHUMD010000030">
    <property type="protein sequence ID" value="MFD2603542.1"/>
    <property type="molecule type" value="Genomic_DNA"/>
</dbReference>
<protein>
    <submittedName>
        <fullName evidence="8">Tetratricopeptide repeat protein</fullName>
    </submittedName>
</protein>
<feature type="transmembrane region" description="Helical" evidence="7">
    <location>
        <begin position="337"/>
        <end position="356"/>
    </location>
</feature>
<feature type="repeat" description="TPR" evidence="6">
    <location>
        <begin position="194"/>
        <end position="227"/>
    </location>
</feature>
<keyword evidence="7" id="KW-0472">Membrane</keyword>
<reference evidence="9" key="1">
    <citation type="journal article" date="2019" name="Int. J. Syst. Evol. Microbiol.">
        <title>The Global Catalogue of Microorganisms (GCM) 10K type strain sequencing project: providing services to taxonomists for standard genome sequencing and annotation.</title>
        <authorList>
            <consortium name="The Broad Institute Genomics Platform"/>
            <consortium name="The Broad Institute Genome Sequencing Center for Infectious Disease"/>
            <person name="Wu L."/>
            <person name="Ma J."/>
        </authorList>
    </citation>
    <scope>NUCLEOTIDE SEQUENCE [LARGE SCALE GENOMIC DNA]</scope>
    <source>
        <strain evidence="9">KCTC 42107</strain>
    </source>
</reference>
<keyword evidence="7" id="KW-0812">Transmembrane</keyword>
<evidence type="ECO:0000256" key="4">
    <source>
        <dbReference type="ARBA" id="ARBA00022803"/>
    </source>
</evidence>
<comment type="similarity">
    <text evidence="5">Belongs to the Rap family.</text>
</comment>
<accession>A0ABW5NZV4</accession>
<evidence type="ECO:0000256" key="6">
    <source>
        <dbReference type="PROSITE-ProRule" id="PRU00339"/>
    </source>
</evidence>
<gene>
    <name evidence="8" type="ORF">ACFSR3_15865</name>
</gene>
<dbReference type="Pfam" id="PF13176">
    <property type="entry name" value="TPR_7"/>
    <property type="match status" value="1"/>
</dbReference>
<keyword evidence="3" id="KW-0677">Repeat</keyword>
<evidence type="ECO:0000313" key="9">
    <source>
        <dbReference type="Proteomes" id="UP001597480"/>
    </source>
</evidence>
<keyword evidence="9" id="KW-1185">Reference proteome</keyword>
<dbReference type="InterPro" id="IPR051476">
    <property type="entry name" value="Bac_ResReg_Asp_Phosphatase"/>
</dbReference>
<keyword evidence="4 6" id="KW-0802">TPR repeat</keyword>
<dbReference type="InterPro" id="IPR011990">
    <property type="entry name" value="TPR-like_helical_dom_sf"/>
</dbReference>
<organism evidence="8 9">
    <name type="scientific">Flavobacterium suzhouense</name>
    <dbReference type="NCBI Taxonomy" id="1529638"/>
    <lineage>
        <taxon>Bacteria</taxon>
        <taxon>Pseudomonadati</taxon>
        <taxon>Bacteroidota</taxon>
        <taxon>Flavobacteriia</taxon>
        <taxon>Flavobacteriales</taxon>
        <taxon>Flavobacteriaceae</taxon>
        <taxon>Flavobacterium</taxon>
    </lineage>
</organism>
<evidence type="ECO:0000256" key="1">
    <source>
        <dbReference type="ARBA" id="ARBA00004496"/>
    </source>
</evidence>
<proteinExistence type="inferred from homology"/>
<dbReference type="Pfam" id="PF13181">
    <property type="entry name" value="TPR_8"/>
    <property type="match status" value="1"/>
</dbReference>
<keyword evidence="2" id="KW-0963">Cytoplasm</keyword>
<evidence type="ECO:0000256" key="5">
    <source>
        <dbReference type="ARBA" id="ARBA00038253"/>
    </source>
</evidence>
<comment type="subcellular location">
    <subcellularLocation>
        <location evidence="1">Cytoplasm</location>
    </subcellularLocation>
</comment>
<dbReference type="RefSeq" id="WP_379822371.1">
    <property type="nucleotide sequence ID" value="NZ_JBHUMD010000030.1"/>
</dbReference>
<dbReference type="PROSITE" id="PS50005">
    <property type="entry name" value="TPR"/>
    <property type="match status" value="1"/>
</dbReference>
<sequence>MSQTGYRKIVIMMFTLLGTLHAFSQRSPETDSLFAKAKMNIYEKPEYVIKLGDSLYNSKESSLAEKIEALLLISDAYSSKRDYEKSLQYFKIANELLKKSNNTDLQIIVLSRNAVRYQQMKVYDKAIECLDECDKLLLLKYDDKKFNLTRGNNYAVRGMIYKEQLNCDIAIGYFDKAIEKFKSFSELSTYPNMSITYYNKGNCYIALEDYGKAIENFDEAVKYADHVNAKSLKAFALKGLAEVYNNQGNHQKAIEVLLEASEISKNVGDLILNRGIYINLANNYKQVGNWIEYQKYNQLFLKNQGLIRSSERESTGDAIEEFTTLNRERLSAMQIRYNIMIGLEILLFFFLSYLLFSYLKRNRKSSETLKLEVKRIKDTLRKQSLN</sequence>
<comment type="caution">
    <text evidence="8">The sequence shown here is derived from an EMBL/GenBank/DDBJ whole genome shotgun (WGS) entry which is preliminary data.</text>
</comment>
<dbReference type="Gene3D" id="1.25.40.10">
    <property type="entry name" value="Tetratricopeptide repeat domain"/>
    <property type="match status" value="2"/>
</dbReference>
<dbReference type="PANTHER" id="PTHR46630">
    <property type="entry name" value="TETRATRICOPEPTIDE REPEAT PROTEIN 29"/>
    <property type="match status" value="1"/>
</dbReference>
<evidence type="ECO:0000256" key="7">
    <source>
        <dbReference type="SAM" id="Phobius"/>
    </source>
</evidence>
<evidence type="ECO:0000256" key="2">
    <source>
        <dbReference type="ARBA" id="ARBA00022490"/>
    </source>
</evidence>
<keyword evidence="7" id="KW-1133">Transmembrane helix</keyword>
<dbReference type="SUPFAM" id="SSF48452">
    <property type="entry name" value="TPR-like"/>
    <property type="match status" value="2"/>
</dbReference>
<dbReference type="Pfam" id="PF00515">
    <property type="entry name" value="TPR_1"/>
    <property type="match status" value="1"/>
</dbReference>
<dbReference type="InterPro" id="IPR019734">
    <property type="entry name" value="TPR_rpt"/>
</dbReference>
<evidence type="ECO:0000313" key="8">
    <source>
        <dbReference type="EMBL" id="MFD2603542.1"/>
    </source>
</evidence>
<dbReference type="PANTHER" id="PTHR46630:SF1">
    <property type="entry name" value="TETRATRICOPEPTIDE REPEAT PROTEIN 29"/>
    <property type="match status" value="1"/>
</dbReference>
<name>A0ABW5NZV4_9FLAO</name>
<evidence type="ECO:0000256" key="3">
    <source>
        <dbReference type="ARBA" id="ARBA00022737"/>
    </source>
</evidence>
<dbReference type="Proteomes" id="UP001597480">
    <property type="component" value="Unassembled WGS sequence"/>
</dbReference>